<dbReference type="AlphaFoldDB" id="A0A1Y3B0C8"/>
<evidence type="ECO:0000313" key="2">
    <source>
        <dbReference type="EMBL" id="OTF74252.1"/>
    </source>
</evidence>
<dbReference type="OrthoDB" id="6516730at2759"/>
<proteinExistence type="predicted"/>
<protein>
    <submittedName>
        <fullName evidence="2">Uncharacterized protein</fullName>
    </submittedName>
</protein>
<feature type="region of interest" description="Disordered" evidence="1">
    <location>
        <begin position="14"/>
        <end position="39"/>
    </location>
</feature>
<accession>A0A1Y3B0C8</accession>
<feature type="compositionally biased region" description="Polar residues" evidence="1">
    <location>
        <begin position="27"/>
        <end position="36"/>
    </location>
</feature>
<sequence>MYKFDKGNHHRLFLKGSREDDDPDNIADSNANNNHLINDHTIDREQYDFDSKNHMASASQETRELFRTTNNRAGLKTVQTKRVAKKITTVNRGEQRKL</sequence>
<organism evidence="2 3">
    <name type="scientific">Euroglyphus maynei</name>
    <name type="common">Mayne's house dust mite</name>
    <dbReference type="NCBI Taxonomy" id="6958"/>
    <lineage>
        <taxon>Eukaryota</taxon>
        <taxon>Metazoa</taxon>
        <taxon>Ecdysozoa</taxon>
        <taxon>Arthropoda</taxon>
        <taxon>Chelicerata</taxon>
        <taxon>Arachnida</taxon>
        <taxon>Acari</taxon>
        <taxon>Acariformes</taxon>
        <taxon>Sarcoptiformes</taxon>
        <taxon>Astigmata</taxon>
        <taxon>Psoroptidia</taxon>
        <taxon>Analgoidea</taxon>
        <taxon>Pyroglyphidae</taxon>
        <taxon>Pyroglyphinae</taxon>
        <taxon>Euroglyphus</taxon>
    </lineage>
</organism>
<evidence type="ECO:0000256" key="1">
    <source>
        <dbReference type="SAM" id="MobiDB-lite"/>
    </source>
</evidence>
<feature type="non-terminal residue" evidence="2">
    <location>
        <position position="98"/>
    </location>
</feature>
<keyword evidence="3" id="KW-1185">Reference proteome</keyword>
<name>A0A1Y3B0C8_EURMA</name>
<dbReference type="Proteomes" id="UP000194236">
    <property type="component" value="Unassembled WGS sequence"/>
</dbReference>
<reference evidence="2 3" key="1">
    <citation type="submission" date="2017-03" db="EMBL/GenBank/DDBJ databases">
        <title>Genome Survey of Euroglyphus maynei.</title>
        <authorList>
            <person name="Arlian L.G."/>
            <person name="Morgan M.S."/>
            <person name="Rider S.D."/>
        </authorList>
    </citation>
    <scope>NUCLEOTIDE SEQUENCE [LARGE SCALE GENOMIC DNA]</scope>
    <source>
        <strain evidence="2">Arlian Lab</strain>
        <tissue evidence="2">Whole body</tissue>
    </source>
</reference>
<dbReference type="EMBL" id="MUJZ01047950">
    <property type="protein sequence ID" value="OTF74252.1"/>
    <property type="molecule type" value="Genomic_DNA"/>
</dbReference>
<gene>
    <name evidence="2" type="ORF">BLA29_010243</name>
</gene>
<comment type="caution">
    <text evidence="2">The sequence shown here is derived from an EMBL/GenBank/DDBJ whole genome shotgun (WGS) entry which is preliminary data.</text>
</comment>
<evidence type="ECO:0000313" key="3">
    <source>
        <dbReference type="Proteomes" id="UP000194236"/>
    </source>
</evidence>